<protein>
    <recommendedName>
        <fullName evidence="3">Secreted protein</fullName>
    </recommendedName>
</protein>
<dbReference type="GeneID" id="92034549"/>
<dbReference type="Proteomes" id="UP001360953">
    <property type="component" value="Unassembled WGS sequence"/>
</dbReference>
<sequence>MIPSPVSAAAYIPCRLLAGWAGRLAAVVWWVSVSVSGTRVVRDRAVGRERSMARSTEHGARGTACSVFGSSCASRPWRAFLWFFCRGLWCGWPTGGRPALIEVRSDADMTGGLHGVSGVKGCGSKCCWLAFLGKWTGTAVWRDRELAIQACFESLCSWLDTGHGVLGVRQFMRVAAVEGIPLVFLSGVVVRVADWRTAGI</sequence>
<evidence type="ECO:0000313" key="1">
    <source>
        <dbReference type="EMBL" id="KAK7531762.1"/>
    </source>
</evidence>
<evidence type="ECO:0000313" key="2">
    <source>
        <dbReference type="Proteomes" id="UP001360953"/>
    </source>
</evidence>
<feature type="non-terminal residue" evidence="1">
    <location>
        <position position="200"/>
    </location>
</feature>
<dbReference type="EMBL" id="JBBPEH010000012">
    <property type="protein sequence ID" value="KAK7531762.1"/>
    <property type="molecule type" value="Genomic_DNA"/>
</dbReference>
<evidence type="ECO:0008006" key="3">
    <source>
        <dbReference type="Google" id="ProtNLM"/>
    </source>
</evidence>
<dbReference type="RefSeq" id="XP_066651586.1">
    <property type="nucleotide sequence ID" value="XM_066801643.1"/>
</dbReference>
<organism evidence="1 2">
    <name type="scientific">Phyllosticta citribraziliensis</name>
    <dbReference type="NCBI Taxonomy" id="989973"/>
    <lineage>
        <taxon>Eukaryota</taxon>
        <taxon>Fungi</taxon>
        <taxon>Dikarya</taxon>
        <taxon>Ascomycota</taxon>
        <taxon>Pezizomycotina</taxon>
        <taxon>Dothideomycetes</taxon>
        <taxon>Dothideomycetes incertae sedis</taxon>
        <taxon>Botryosphaeriales</taxon>
        <taxon>Phyllostictaceae</taxon>
        <taxon>Phyllosticta</taxon>
    </lineage>
</organism>
<proteinExistence type="predicted"/>
<keyword evidence="2" id="KW-1185">Reference proteome</keyword>
<gene>
    <name evidence="1" type="ORF">J3D65DRAFT_638735</name>
</gene>
<reference evidence="1 2" key="1">
    <citation type="submission" date="2024-04" db="EMBL/GenBank/DDBJ databases">
        <title>Phyllosticta paracitricarpa is synonymous to the EU quarantine fungus P. citricarpa based on phylogenomic analyses.</title>
        <authorList>
            <consortium name="Lawrence Berkeley National Laboratory"/>
            <person name="Van ingen-buijs V.A."/>
            <person name="Van westerhoven A.C."/>
            <person name="Haridas S."/>
            <person name="Skiadas P."/>
            <person name="Martin F."/>
            <person name="Groenewald J.Z."/>
            <person name="Crous P.W."/>
            <person name="Seidl M.F."/>
        </authorList>
    </citation>
    <scope>NUCLEOTIDE SEQUENCE [LARGE SCALE GENOMIC DNA]</scope>
    <source>
        <strain evidence="1 2">CPC 17464</strain>
    </source>
</reference>
<comment type="caution">
    <text evidence="1">The sequence shown here is derived from an EMBL/GenBank/DDBJ whole genome shotgun (WGS) entry which is preliminary data.</text>
</comment>
<accession>A0ABR1L946</accession>
<name>A0ABR1L946_9PEZI</name>